<keyword evidence="2" id="KW-1185">Reference proteome</keyword>
<accession>A0A5N5QTA0</accession>
<organism evidence="1 2">
    <name type="scientific">Ceratobasidium theobromae</name>
    <dbReference type="NCBI Taxonomy" id="1582974"/>
    <lineage>
        <taxon>Eukaryota</taxon>
        <taxon>Fungi</taxon>
        <taxon>Dikarya</taxon>
        <taxon>Basidiomycota</taxon>
        <taxon>Agaricomycotina</taxon>
        <taxon>Agaricomycetes</taxon>
        <taxon>Cantharellales</taxon>
        <taxon>Ceratobasidiaceae</taxon>
        <taxon>Ceratobasidium</taxon>
    </lineage>
</organism>
<evidence type="ECO:0008006" key="3">
    <source>
        <dbReference type="Google" id="ProtNLM"/>
    </source>
</evidence>
<dbReference type="InterPro" id="IPR023213">
    <property type="entry name" value="CAT-like_dom_sf"/>
</dbReference>
<dbReference type="PANTHER" id="PTHR42034">
    <property type="entry name" value="CHROMOSOME 7, WHOLE GENOME SHOTGUN SEQUENCE-RELATED"/>
    <property type="match status" value="1"/>
</dbReference>
<name>A0A5N5QTA0_9AGAM</name>
<evidence type="ECO:0000313" key="1">
    <source>
        <dbReference type="EMBL" id="KAB5594783.1"/>
    </source>
</evidence>
<dbReference type="PANTHER" id="PTHR42034:SF1">
    <property type="entry name" value="CONDENSATION DOMAIN-CONTAINING PROTEIN"/>
    <property type="match status" value="1"/>
</dbReference>
<dbReference type="Gene3D" id="3.30.559.30">
    <property type="entry name" value="Nonribosomal peptide synthetase, condensation domain"/>
    <property type="match status" value="1"/>
</dbReference>
<dbReference type="AlphaFoldDB" id="A0A5N5QTA0"/>
<reference evidence="1 2" key="1">
    <citation type="journal article" date="2019" name="Fungal Biol. Biotechnol.">
        <title>Draft genome sequence of fastidious pathogen Ceratobasidium theobromae, which causes vascular-streak dieback in Theobroma cacao.</title>
        <authorList>
            <person name="Ali S.S."/>
            <person name="Asman A."/>
            <person name="Shao J."/>
            <person name="Firmansyah A.P."/>
            <person name="Susilo A.W."/>
            <person name="Rosmana A."/>
            <person name="McMahon P."/>
            <person name="Junaid M."/>
            <person name="Guest D."/>
            <person name="Kheng T.Y."/>
            <person name="Meinhardt L.W."/>
            <person name="Bailey B.A."/>
        </authorList>
    </citation>
    <scope>NUCLEOTIDE SEQUENCE [LARGE SCALE GENOMIC DNA]</scope>
    <source>
        <strain evidence="1 2">CT2</strain>
    </source>
</reference>
<dbReference type="OrthoDB" id="2548233at2759"/>
<dbReference type="Gene3D" id="3.30.559.10">
    <property type="entry name" value="Chloramphenicol acetyltransferase-like domain"/>
    <property type="match status" value="1"/>
</dbReference>
<gene>
    <name evidence="1" type="ORF">CTheo_1762</name>
</gene>
<sequence length="443" mass="49195">MVHPALEDCHWERRIDINGITTYTRPMVGGERVLDQVHQLMDGHDQLVFGVTLKSILPLETIESRLLDAMIYLRYHSPIIAAEPHAEIHDRELRSWVYAPLANAAEAKSWARESLCLKTGIGNVQDPESELCGIVSSPIRRLFQAYLLGPHLDNQFTLFVYMSHAVLEGNAAIDVLGTLLDLITNPRPKTDLEWGEEWRKLPPGAVVTLGGELEGWDVDSPALLAANAETFSATNPSHSLKPQRGSITKLGKIVRIHRQLSEQTTSRLIKAAKSEGISVTQLLEGAHVIATYMLEPLPLNQVAESHVRLFPSIVSTRHLRKPPYDTRESVSNLNAVFTQIIPGSLHVDKPTLRERVLAAAKASKENYRKFMSSPHYPFLLAAETKLNPLRGPLGVDINESAGEMLGLGVLDKKLGLKWSSPHGKEIIRISDVHLGLRQCAKRT</sequence>
<proteinExistence type="predicted"/>
<dbReference type="EMBL" id="SSOP01000016">
    <property type="protein sequence ID" value="KAB5594783.1"/>
    <property type="molecule type" value="Genomic_DNA"/>
</dbReference>
<protein>
    <recommendedName>
        <fullName evidence="3">Alcohol acetyltransferase</fullName>
    </recommendedName>
</protein>
<evidence type="ECO:0000313" key="2">
    <source>
        <dbReference type="Proteomes" id="UP000383932"/>
    </source>
</evidence>
<comment type="caution">
    <text evidence="1">The sequence shown here is derived from an EMBL/GenBank/DDBJ whole genome shotgun (WGS) entry which is preliminary data.</text>
</comment>
<dbReference type="Proteomes" id="UP000383932">
    <property type="component" value="Unassembled WGS sequence"/>
</dbReference>